<dbReference type="PANTHER" id="PTHR45339">
    <property type="entry name" value="HYBRID SIGNAL TRANSDUCTION HISTIDINE KINASE J"/>
    <property type="match status" value="1"/>
</dbReference>
<keyword evidence="6" id="KW-1185">Reference proteome</keyword>
<evidence type="ECO:0000313" key="5">
    <source>
        <dbReference type="EMBL" id="MFC3051981.1"/>
    </source>
</evidence>
<dbReference type="InterPro" id="IPR001789">
    <property type="entry name" value="Sig_transdc_resp-reg_receiver"/>
</dbReference>
<name>A0ABV7D4K1_9PROT</name>
<accession>A0ABV7D4K1</accession>
<feature type="domain" description="Response regulatory" evidence="4">
    <location>
        <begin position="3"/>
        <end position="119"/>
    </location>
</feature>
<dbReference type="Proteomes" id="UP001595444">
    <property type="component" value="Unassembled WGS sequence"/>
</dbReference>
<dbReference type="SUPFAM" id="SSF52172">
    <property type="entry name" value="CheY-like"/>
    <property type="match status" value="1"/>
</dbReference>
<protein>
    <submittedName>
        <fullName evidence="5">Response regulator</fullName>
    </submittedName>
</protein>
<evidence type="ECO:0000259" key="4">
    <source>
        <dbReference type="PROSITE" id="PS50110"/>
    </source>
</evidence>
<reference evidence="6" key="1">
    <citation type="journal article" date="2019" name="Int. J. Syst. Evol. Microbiol.">
        <title>The Global Catalogue of Microorganisms (GCM) 10K type strain sequencing project: providing services to taxonomists for standard genome sequencing and annotation.</title>
        <authorList>
            <consortium name="The Broad Institute Genomics Platform"/>
            <consortium name="The Broad Institute Genome Sequencing Center for Infectious Disease"/>
            <person name="Wu L."/>
            <person name="Ma J."/>
        </authorList>
    </citation>
    <scope>NUCLEOTIDE SEQUENCE [LARGE SCALE GENOMIC DNA]</scope>
    <source>
        <strain evidence="6">KCTC 62164</strain>
    </source>
</reference>
<gene>
    <name evidence="5" type="ORF">ACFOKA_08690</name>
</gene>
<evidence type="ECO:0000256" key="1">
    <source>
        <dbReference type="ARBA" id="ARBA00022553"/>
    </source>
</evidence>
<dbReference type="InterPro" id="IPR011006">
    <property type="entry name" value="CheY-like_superfamily"/>
</dbReference>
<organism evidence="5 6">
    <name type="scientific">Kordiimonas pumila</name>
    <dbReference type="NCBI Taxonomy" id="2161677"/>
    <lineage>
        <taxon>Bacteria</taxon>
        <taxon>Pseudomonadati</taxon>
        <taxon>Pseudomonadota</taxon>
        <taxon>Alphaproteobacteria</taxon>
        <taxon>Kordiimonadales</taxon>
        <taxon>Kordiimonadaceae</taxon>
        <taxon>Kordiimonas</taxon>
    </lineage>
</organism>
<comment type="caution">
    <text evidence="5">The sequence shown here is derived from an EMBL/GenBank/DDBJ whole genome shotgun (WGS) entry which is preliminary data.</text>
</comment>
<dbReference type="EMBL" id="JBHRSL010000006">
    <property type="protein sequence ID" value="MFC3051981.1"/>
    <property type="molecule type" value="Genomic_DNA"/>
</dbReference>
<evidence type="ECO:0000256" key="3">
    <source>
        <dbReference type="PROSITE-ProRule" id="PRU00169"/>
    </source>
</evidence>
<evidence type="ECO:0000256" key="2">
    <source>
        <dbReference type="ARBA" id="ARBA00023012"/>
    </source>
</evidence>
<evidence type="ECO:0000313" key="6">
    <source>
        <dbReference type="Proteomes" id="UP001595444"/>
    </source>
</evidence>
<dbReference type="RefSeq" id="WP_194215396.1">
    <property type="nucleotide sequence ID" value="NZ_CP061205.1"/>
</dbReference>
<feature type="modified residue" description="4-aspartylphosphate" evidence="3">
    <location>
        <position position="52"/>
    </location>
</feature>
<dbReference type="Gene3D" id="3.40.50.2300">
    <property type="match status" value="1"/>
</dbReference>
<sequence>MPSILLVEDNEPNRDMLKRRLERKEYRVWVAVDGQEAIDFALERRPDLILMDIGLPKVDGLEATRYLKRQALTQHIPIIVLTANALTEDREKAIAAGCNGFQTKPVDFAKLLINIEQHLTR</sequence>
<dbReference type="PANTHER" id="PTHR45339:SF1">
    <property type="entry name" value="HYBRID SIGNAL TRANSDUCTION HISTIDINE KINASE J"/>
    <property type="match status" value="1"/>
</dbReference>
<proteinExistence type="predicted"/>
<dbReference type="SMART" id="SM00448">
    <property type="entry name" value="REC"/>
    <property type="match status" value="1"/>
</dbReference>
<dbReference type="Pfam" id="PF00072">
    <property type="entry name" value="Response_reg"/>
    <property type="match status" value="1"/>
</dbReference>
<keyword evidence="2" id="KW-0902">Two-component regulatory system</keyword>
<dbReference type="PROSITE" id="PS50110">
    <property type="entry name" value="RESPONSE_REGULATORY"/>
    <property type="match status" value="1"/>
</dbReference>
<keyword evidence="1 3" id="KW-0597">Phosphoprotein</keyword>